<dbReference type="InterPro" id="IPR001810">
    <property type="entry name" value="F-box_dom"/>
</dbReference>
<dbReference type="Gene3D" id="1.20.1280.50">
    <property type="match status" value="1"/>
</dbReference>
<evidence type="ECO:0000259" key="1">
    <source>
        <dbReference type="Pfam" id="PF00646"/>
    </source>
</evidence>
<organism evidence="2 3">
    <name type="scientific">Papaver atlanticum</name>
    <dbReference type="NCBI Taxonomy" id="357466"/>
    <lineage>
        <taxon>Eukaryota</taxon>
        <taxon>Viridiplantae</taxon>
        <taxon>Streptophyta</taxon>
        <taxon>Embryophyta</taxon>
        <taxon>Tracheophyta</taxon>
        <taxon>Spermatophyta</taxon>
        <taxon>Magnoliopsida</taxon>
        <taxon>Ranunculales</taxon>
        <taxon>Papaveraceae</taxon>
        <taxon>Papaveroideae</taxon>
        <taxon>Papaver</taxon>
    </lineage>
</organism>
<reference evidence="2" key="1">
    <citation type="submission" date="2022-04" db="EMBL/GenBank/DDBJ databases">
        <title>A functionally conserved STORR gene fusion in Papaver species that diverged 16.8 million years ago.</title>
        <authorList>
            <person name="Catania T."/>
        </authorList>
    </citation>
    <scope>NUCLEOTIDE SEQUENCE</scope>
    <source>
        <strain evidence="2">S-188037</strain>
    </source>
</reference>
<feature type="non-terminal residue" evidence="2">
    <location>
        <position position="121"/>
    </location>
</feature>
<comment type="caution">
    <text evidence="2">The sequence shown here is derived from an EMBL/GenBank/DDBJ whole genome shotgun (WGS) entry which is preliminary data.</text>
</comment>
<sequence length="121" mass="14287">MEAINSQYSNTTNDEDNISKLPDFLIHHILSFVDVKQAVQTCILSKIWRTIWTSLPYLTFDGYTYILDFIESVLSLRDNRCSDIRRFHLLRGHWSYGCSFIDHLCRWIIVVVRCNVEDIDV</sequence>
<dbReference type="InterPro" id="IPR036047">
    <property type="entry name" value="F-box-like_dom_sf"/>
</dbReference>
<dbReference type="CDD" id="cd22160">
    <property type="entry name" value="F-box_AtFBL13-like"/>
    <property type="match status" value="1"/>
</dbReference>
<dbReference type="PANTHER" id="PTHR34223">
    <property type="entry name" value="OS11G0201299 PROTEIN"/>
    <property type="match status" value="1"/>
</dbReference>
<dbReference type="SUPFAM" id="SSF81383">
    <property type="entry name" value="F-box domain"/>
    <property type="match status" value="1"/>
</dbReference>
<keyword evidence="3" id="KW-1185">Reference proteome</keyword>
<dbReference type="EMBL" id="JAJJMB010012966">
    <property type="protein sequence ID" value="KAI3872182.1"/>
    <property type="molecule type" value="Genomic_DNA"/>
</dbReference>
<accession>A0AAD4X9H5</accession>
<dbReference type="Proteomes" id="UP001202328">
    <property type="component" value="Unassembled WGS sequence"/>
</dbReference>
<evidence type="ECO:0000313" key="2">
    <source>
        <dbReference type="EMBL" id="KAI3872182.1"/>
    </source>
</evidence>
<proteinExistence type="predicted"/>
<feature type="domain" description="F-box" evidence="1">
    <location>
        <begin position="18"/>
        <end position="56"/>
    </location>
</feature>
<dbReference type="InterPro" id="IPR053197">
    <property type="entry name" value="F-box_SCFL_complex_component"/>
</dbReference>
<dbReference type="PANTHER" id="PTHR34223:SF51">
    <property type="entry name" value="OS06G0556300 PROTEIN"/>
    <property type="match status" value="1"/>
</dbReference>
<protein>
    <recommendedName>
        <fullName evidence="1">F-box domain-containing protein</fullName>
    </recommendedName>
</protein>
<evidence type="ECO:0000313" key="3">
    <source>
        <dbReference type="Proteomes" id="UP001202328"/>
    </source>
</evidence>
<name>A0AAD4X9H5_9MAGN</name>
<dbReference type="Pfam" id="PF00646">
    <property type="entry name" value="F-box"/>
    <property type="match status" value="1"/>
</dbReference>
<gene>
    <name evidence="2" type="ORF">MKW98_011674</name>
</gene>
<dbReference type="AlphaFoldDB" id="A0AAD4X9H5"/>
<dbReference type="InterPro" id="IPR053781">
    <property type="entry name" value="F-box_AtFBL13-like"/>
</dbReference>